<protein>
    <submittedName>
        <fullName evidence="2">Uncharacterized protein</fullName>
    </submittedName>
</protein>
<proteinExistence type="predicted"/>
<sequence length="56" mass="6423">MIHYSVPDCEAARSPWGSLGSPLPLRFARLLPVRPRRLAFLSARVFRAFVNARNRE</sequence>
<organism evidence="2 3">
    <name type="scientific">Oryza sativa subsp. japonica</name>
    <name type="common">Rice</name>
    <dbReference type="NCBI Taxonomy" id="39947"/>
    <lineage>
        <taxon>Eukaryota</taxon>
        <taxon>Viridiplantae</taxon>
        <taxon>Streptophyta</taxon>
        <taxon>Embryophyta</taxon>
        <taxon>Tracheophyta</taxon>
        <taxon>Spermatophyta</taxon>
        <taxon>Magnoliopsida</taxon>
        <taxon>Liliopsida</taxon>
        <taxon>Poales</taxon>
        <taxon>Poaceae</taxon>
        <taxon>BOP clade</taxon>
        <taxon>Oryzoideae</taxon>
        <taxon>Oryzeae</taxon>
        <taxon>Oryzinae</taxon>
        <taxon>Oryza</taxon>
        <taxon>Oryza sativa</taxon>
    </lineage>
</organism>
<reference evidence="2" key="2">
    <citation type="submission" date="2002-11" db="EMBL/GenBank/DDBJ databases">
        <title>Oryza sativa nipponbare(GA3) genomic DNA, chromosome 6, BAC clone:OSJNBb0027A16.</title>
        <authorList>
            <person name="Sasaki T."/>
            <person name="Matsumoto T."/>
            <person name="Katayose Y."/>
        </authorList>
    </citation>
    <scope>NUCLEOTIDE SEQUENCE</scope>
</reference>
<dbReference type="Proteomes" id="UP000000763">
    <property type="component" value="Chromosome 6"/>
</dbReference>
<reference evidence="3" key="4">
    <citation type="journal article" date="2008" name="Nucleic Acids Res.">
        <title>The rice annotation project database (RAP-DB): 2008 update.</title>
        <authorList>
            <consortium name="The rice annotation project (RAP)"/>
        </authorList>
    </citation>
    <scope>GENOME REANNOTATION</scope>
    <source>
        <strain evidence="3">cv. Nipponbare</strain>
    </source>
</reference>
<dbReference type="AlphaFoldDB" id="Q69KI4"/>
<evidence type="ECO:0000313" key="1">
    <source>
        <dbReference type="EMBL" id="BAD35951.1"/>
    </source>
</evidence>
<dbReference type="EMBL" id="AP005914">
    <property type="protein sequence ID" value="BAD36556.1"/>
    <property type="molecule type" value="Genomic_DNA"/>
</dbReference>
<name>Q69KI4_ORYSJ</name>
<accession>Q69KI4</accession>
<evidence type="ECO:0000313" key="3">
    <source>
        <dbReference type="Proteomes" id="UP000000763"/>
    </source>
</evidence>
<reference evidence="3" key="3">
    <citation type="journal article" date="2005" name="Nature">
        <title>The map-based sequence of the rice genome.</title>
        <authorList>
            <consortium name="International rice genome sequencing project (IRGSP)"/>
            <person name="Matsumoto T."/>
            <person name="Wu J."/>
            <person name="Kanamori H."/>
            <person name="Katayose Y."/>
            <person name="Fujisawa M."/>
            <person name="Namiki N."/>
            <person name="Mizuno H."/>
            <person name="Yamamoto K."/>
            <person name="Antonio B.A."/>
            <person name="Baba T."/>
            <person name="Sakata K."/>
            <person name="Nagamura Y."/>
            <person name="Aoki H."/>
            <person name="Arikawa K."/>
            <person name="Arita K."/>
            <person name="Bito T."/>
            <person name="Chiden Y."/>
            <person name="Fujitsuka N."/>
            <person name="Fukunaka R."/>
            <person name="Hamada M."/>
            <person name="Harada C."/>
            <person name="Hayashi A."/>
            <person name="Hijishita S."/>
            <person name="Honda M."/>
            <person name="Hosokawa S."/>
            <person name="Ichikawa Y."/>
            <person name="Idonuma A."/>
            <person name="Iijima M."/>
            <person name="Ikeda M."/>
            <person name="Ikeno M."/>
            <person name="Ito K."/>
            <person name="Ito S."/>
            <person name="Ito T."/>
            <person name="Ito Y."/>
            <person name="Ito Y."/>
            <person name="Iwabuchi A."/>
            <person name="Kamiya K."/>
            <person name="Karasawa W."/>
            <person name="Kurita K."/>
            <person name="Katagiri S."/>
            <person name="Kikuta A."/>
            <person name="Kobayashi H."/>
            <person name="Kobayashi N."/>
            <person name="Machita K."/>
            <person name="Maehara T."/>
            <person name="Masukawa M."/>
            <person name="Mizubayashi T."/>
            <person name="Mukai Y."/>
            <person name="Nagasaki H."/>
            <person name="Nagata Y."/>
            <person name="Naito S."/>
            <person name="Nakashima M."/>
            <person name="Nakama Y."/>
            <person name="Nakamichi Y."/>
            <person name="Nakamura M."/>
            <person name="Meguro A."/>
            <person name="Negishi M."/>
            <person name="Ohta I."/>
            <person name="Ohta T."/>
            <person name="Okamoto M."/>
            <person name="Ono N."/>
            <person name="Saji S."/>
            <person name="Sakaguchi M."/>
            <person name="Sakai K."/>
            <person name="Shibata M."/>
            <person name="Shimokawa T."/>
            <person name="Song J."/>
            <person name="Takazaki Y."/>
            <person name="Terasawa K."/>
            <person name="Tsugane M."/>
            <person name="Tsuji K."/>
            <person name="Ueda S."/>
            <person name="Waki K."/>
            <person name="Yamagata H."/>
            <person name="Yamamoto M."/>
            <person name="Yamamoto S."/>
            <person name="Yamane H."/>
            <person name="Yoshiki S."/>
            <person name="Yoshihara R."/>
            <person name="Yukawa K."/>
            <person name="Zhong H."/>
            <person name="Yano M."/>
            <person name="Yuan Q."/>
            <person name="Ouyang S."/>
            <person name="Liu J."/>
            <person name="Jones K.M."/>
            <person name="Gansberger K."/>
            <person name="Moffat K."/>
            <person name="Hill J."/>
            <person name="Bera J."/>
            <person name="Fadrosh D."/>
            <person name="Jin S."/>
            <person name="Johri S."/>
            <person name="Kim M."/>
            <person name="Overton L."/>
            <person name="Reardon M."/>
            <person name="Tsitrin T."/>
            <person name="Vuong H."/>
            <person name="Weaver B."/>
            <person name="Ciecko A."/>
            <person name="Tallon L."/>
            <person name="Jackson J."/>
            <person name="Pai G."/>
            <person name="Aken S.V."/>
            <person name="Utterback T."/>
            <person name="Reidmuller S."/>
            <person name="Feldblyum T."/>
            <person name="Hsiao J."/>
            <person name="Zismann V."/>
            <person name="Iobst S."/>
            <person name="de Vazeille A.R."/>
            <person name="Buell C.R."/>
            <person name="Ying K."/>
            <person name="Li Y."/>
            <person name="Lu T."/>
            <person name="Huang Y."/>
            <person name="Zhao Q."/>
            <person name="Feng Q."/>
            <person name="Zhang L."/>
            <person name="Zhu J."/>
            <person name="Weng Q."/>
            <person name="Mu J."/>
            <person name="Lu Y."/>
            <person name="Fan D."/>
            <person name="Liu Y."/>
            <person name="Guan J."/>
            <person name="Zhang Y."/>
            <person name="Yu S."/>
            <person name="Liu X."/>
            <person name="Zhang Y."/>
            <person name="Hong G."/>
            <person name="Han B."/>
            <person name="Choisne N."/>
            <person name="Demange N."/>
            <person name="Orjeda G."/>
            <person name="Samain S."/>
            <person name="Cattolico L."/>
            <person name="Pelletier E."/>
            <person name="Couloux A."/>
            <person name="Segurens B."/>
            <person name="Wincker P."/>
            <person name="D'Hont A."/>
            <person name="Scarpelli C."/>
            <person name="Weissenbach J."/>
            <person name="Salanoubat M."/>
            <person name="Quetier F."/>
            <person name="Yu Y."/>
            <person name="Kim H.R."/>
            <person name="Rambo T."/>
            <person name="Currie J."/>
            <person name="Collura K."/>
            <person name="Luo M."/>
            <person name="Yang T."/>
            <person name="Ammiraju J.S.S."/>
            <person name="Engler F."/>
            <person name="Soderlund C."/>
            <person name="Wing R.A."/>
            <person name="Palmer L.E."/>
            <person name="de la Bastide M."/>
            <person name="Spiegel L."/>
            <person name="Nascimento L."/>
            <person name="Zutavern T."/>
            <person name="O'Shaughnessy A."/>
            <person name="Dike S."/>
            <person name="Dedhia N."/>
            <person name="Preston R."/>
            <person name="Balija V."/>
            <person name="McCombie W.R."/>
            <person name="Chow T."/>
            <person name="Chen H."/>
            <person name="Chung M."/>
            <person name="Chen C."/>
            <person name="Shaw J."/>
            <person name="Wu H."/>
            <person name="Hsiao K."/>
            <person name="Chao Y."/>
            <person name="Chu M."/>
            <person name="Cheng C."/>
            <person name="Hour A."/>
            <person name="Lee P."/>
            <person name="Lin S."/>
            <person name="Lin Y."/>
            <person name="Liou J."/>
            <person name="Liu S."/>
            <person name="Hsing Y."/>
            <person name="Raghuvanshi S."/>
            <person name="Mohanty A."/>
            <person name="Bharti A.K."/>
            <person name="Gaur A."/>
            <person name="Gupta V."/>
            <person name="Kumar D."/>
            <person name="Ravi V."/>
            <person name="Vij S."/>
            <person name="Kapur A."/>
            <person name="Khurana P."/>
            <person name="Khurana P."/>
            <person name="Khurana J.P."/>
            <person name="Tyagi A.K."/>
            <person name="Gaikwad K."/>
            <person name="Singh A."/>
            <person name="Dalal V."/>
            <person name="Srivastava S."/>
            <person name="Dixit A."/>
            <person name="Pal A.K."/>
            <person name="Ghazi I.A."/>
            <person name="Yadav M."/>
            <person name="Pandit A."/>
            <person name="Bhargava A."/>
            <person name="Sureshbabu K."/>
            <person name="Batra K."/>
            <person name="Sharma T.R."/>
            <person name="Mohapatra T."/>
            <person name="Singh N.K."/>
            <person name="Messing J."/>
            <person name="Nelson A.B."/>
            <person name="Fuks G."/>
            <person name="Kavchok S."/>
            <person name="Keizer G."/>
            <person name="Linton E."/>
            <person name="Llaca V."/>
            <person name="Song R."/>
            <person name="Tanyolac B."/>
            <person name="Young S."/>
            <person name="Ho-Il K."/>
            <person name="Hahn J.H."/>
            <person name="Sangsakoo G."/>
            <person name="Vanavichit A."/>
            <person name="de Mattos Luiz.A.T."/>
            <person name="Zimmer P.D."/>
            <person name="Malone G."/>
            <person name="Dellagostin O."/>
            <person name="de Oliveira A.C."/>
            <person name="Bevan M."/>
            <person name="Bancroft I."/>
            <person name="Minx P."/>
            <person name="Cordum H."/>
            <person name="Wilson R."/>
            <person name="Cheng Z."/>
            <person name="Jin W."/>
            <person name="Jiang J."/>
            <person name="Leong S.A."/>
            <person name="Iwama H."/>
            <person name="Gojobori T."/>
            <person name="Itoh T."/>
            <person name="Niimura Y."/>
            <person name="Fujii Y."/>
            <person name="Habara T."/>
            <person name="Sakai H."/>
            <person name="Sato Y."/>
            <person name="Wilson G."/>
            <person name="Kumar K."/>
            <person name="McCouch S."/>
            <person name="Juretic N."/>
            <person name="Hoen D."/>
            <person name="Wright S."/>
            <person name="Bruskiewich R."/>
            <person name="Bureau T."/>
            <person name="Miyao A."/>
            <person name="Hirochika H."/>
            <person name="Nishikawa T."/>
            <person name="Kadowaki K."/>
            <person name="Sugiura M."/>
            <person name="Burr B."/>
            <person name="Sasaki T."/>
        </authorList>
    </citation>
    <scope>NUCLEOTIDE SEQUENCE [LARGE SCALE GENOMIC DNA]</scope>
    <source>
        <strain evidence="3">cv. Nipponbare</strain>
    </source>
</reference>
<dbReference type="EMBL" id="AP004804">
    <property type="protein sequence ID" value="BAD35951.1"/>
    <property type="molecule type" value="Genomic_DNA"/>
</dbReference>
<reference evidence="1" key="1">
    <citation type="submission" date="2002-02" db="EMBL/GenBank/DDBJ databases">
        <title>Oryza sativa nipponbare(GA3) genomic DNA, chromosome 6, PAC clone:P0680B05.</title>
        <authorList>
            <person name="Sasaki T."/>
            <person name="Matsumoto T."/>
            <person name="Yamamoto K."/>
        </authorList>
    </citation>
    <scope>NUCLEOTIDE SEQUENCE</scope>
</reference>
<gene>
    <name evidence="2" type="ORF">OSJNBb0027A16.40</name>
    <name evidence="1" type="ORF">P0680B05.15</name>
</gene>
<evidence type="ECO:0000313" key="2">
    <source>
        <dbReference type="EMBL" id="BAD36556.1"/>
    </source>
</evidence>